<dbReference type="Pfam" id="PF12706">
    <property type="entry name" value="Lactamase_B_2"/>
    <property type="match status" value="1"/>
</dbReference>
<dbReference type="AlphaFoldDB" id="A0A840QTA1"/>
<keyword evidence="3" id="KW-1185">Reference proteome</keyword>
<dbReference type="RefSeq" id="WP_184665158.1">
    <property type="nucleotide sequence ID" value="NZ_JACHHB010000016.1"/>
</dbReference>
<evidence type="ECO:0000313" key="2">
    <source>
        <dbReference type="EMBL" id="MBB5174752.1"/>
    </source>
</evidence>
<dbReference type="InterPro" id="IPR001279">
    <property type="entry name" value="Metallo-B-lactamas"/>
</dbReference>
<dbReference type="SMART" id="SM00849">
    <property type="entry name" value="Lactamase_B"/>
    <property type="match status" value="1"/>
</dbReference>
<dbReference type="InterPro" id="IPR052533">
    <property type="entry name" value="WalJ/YycJ-like"/>
</dbReference>
<proteinExistence type="predicted"/>
<feature type="domain" description="Metallo-beta-lactamase" evidence="1">
    <location>
        <begin position="13"/>
        <end position="191"/>
    </location>
</feature>
<dbReference type="EMBL" id="JACHHB010000016">
    <property type="protein sequence ID" value="MBB5174752.1"/>
    <property type="molecule type" value="Genomic_DNA"/>
</dbReference>
<dbReference type="Gene3D" id="3.60.15.10">
    <property type="entry name" value="Ribonuclease Z/Hydroxyacylglutathione hydrolase-like"/>
    <property type="match status" value="1"/>
</dbReference>
<dbReference type="PANTHER" id="PTHR47619">
    <property type="entry name" value="METALLO-HYDROLASE YYCJ-RELATED"/>
    <property type="match status" value="1"/>
</dbReference>
<dbReference type="SUPFAM" id="SSF56281">
    <property type="entry name" value="Metallo-hydrolase/oxidoreductase"/>
    <property type="match status" value="1"/>
</dbReference>
<reference evidence="2 3" key="1">
    <citation type="submission" date="2020-08" db="EMBL/GenBank/DDBJ databases">
        <title>Genomic Encyclopedia of Type Strains, Phase IV (KMG-IV): sequencing the most valuable type-strain genomes for metagenomic binning, comparative biology and taxonomic classification.</title>
        <authorList>
            <person name="Goeker M."/>
        </authorList>
    </citation>
    <scope>NUCLEOTIDE SEQUENCE [LARGE SCALE GENOMIC DNA]</scope>
    <source>
        <strain evidence="2 3">DSM 24696</strain>
    </source>
</reference>
<evidence type="ECO:0000313" key="3">
    <source>
        <dbReference type="Proteomes" id="UP000551878"/>
    </source>
</evidence>
<dbReference type="InterPro" id="IPR036866">
    <property type="entry name" value="RibonucZ/Hydroxyglut_hydro"/>
</dbReference>
<evidence type="ECO:0000259" key="1">
    <source>
        <dbReference type="SMART" id="SM00849"/>
    </source>
</evidence>
<organism evidence="2 3">
    <name type="scientific">Texcoconibacillus texcoconensis</name>
    <dbReference type="NCBI Taxonomy" id="1095777"/>
    <lineage>
        <taxon>Bacteria</taxon>
        <taxon>Bacillati</taxon>
        <taxon>Bacillota</taxon>
        <taxon>Bacilli</taxon>
        <taxon>Bacillales</taxon>
        <taxon>Bacillaceae</taxon>
        <taxon>Texcoconibacillus</taxon>
    </lineage>
</organism>
<sequence>MSLRFSVLASGSTGNAIYVESEKKRLLIDAGLSGKKIEASLKQIEVDPKTLDALLISHEHSDHIKGAGIMARRYALPIYANGPTWKAMEGHLGDLSSEQCFTFSTESTMTIGDIDIESFGVSHDAAEPMFFNVHHEGQKLSVVTDLGYVSERIKGTVRGADTFIFEANHDMEMLRMGKYPWNVKRRILGDLGHISNEDAGLALGDLIGEKETNVYLAHLSKDNNMKDLAHMTVKQTMESLGFLVGDGLHLYDTDPVQPTALASV</sequence>
<dbReference type="PANTHER" id="PTHR47619:SF1">
    <property type="entry name" value="EXODEOXYRIBONUCLEASE WALJ"/>
    <property type="match status" value="1"/>
</dbReference>
<accession>A0A840QTA1</accession>
<gene>
    <name evidence="2" type="ORF">HNQ41_002970</name>
</gene>
<dbReference type="Proteomes" id="UP000551878">
    <property type="component" value="Unassembled WGS sequence"/>
</dbReference>
<name>A0A840QTA1_9BACI</name>
<protein>
    <submittedName>
        <fullName evidence="2">Phosphoribosyl 1,2-cyclic phosphodiesterase</fullName>
    </submittedName>
</protein>
<comment type="caution">
    <text evidence="2">The sequence shown here is derived from an EMBL/GenBank/DDBJ whole genome shotgun (WGS) entry which is preliminary data.</text>
</comment>